<evidence type="ECO:0000256" key="1">
    <source>
        <dbReference type="ARBA" id="ARBA00004496"/>
    </source>
</evidence>
<evidence type="ECO:0000259" key="11">
    <source>
        <dbReference type="Pfam" id="PF05746"/>
    </source>
</evidence>
<name>F6DMX7_DESRL</name>
<comment type="similarity">
    <text evidence="2 10">Belongs to the class-II aminoacyl-tRNA synthetase family.</text>
</comment>
<dbReference type="Gene3D" id="1.10.730.10">
    <property type="entry name" value="Isoleucyl-tRNA Synthetase, Domain 1"/>
    <property type="match status" value="1"/>
</dbReference>
<dbReference type="KEGG" id="dru:Desru_1160"/>
<dbReference type="NCBIfam" id="TIGR00211">
    <property type="entry name" value="glyS"/>
    <property type="match status" value="1"/>
</dbReference>
<evidence type="ECO:0000256" key="3">
    <source>
        <dbReference type="ARBA" id="ARBA00022490"/>
    </source>
</evidence>
<dbReference type="InterPro" id="IPR015944">
    <property type="entry name" value="Gly-tRNA-synth_bsu"/>
</dbReference>
<keyword evidence="8 10" id="KW-0030">Aminoacyl-tRNA synthetase</keyword>
<dbReference type="PROSITE" id="PS50861">
    <property type="entry name" value="AA_TRNA_LIGASE_II_GLYAB"/>
    <property type="match status" value="1"/>
</dbReference>
<accession>F6DMX7</accession>
<dbReference type="InterPro" id="IPR006194">
    <property type="entry name" value="Gly-tRNA-synth_heterodimer"/>
</dbReference>
<reference evidence="12 13" key="2">
    <citation type="journal article" date="2012" name="Stand. Genomic Sci.">
        <title>Complete genome sequence of the sulfate-reducing firmicute Desulfotomaculum ruminis type strain (DL(T)).</title>
        <authorList>
            <person name="Spring S."/>
            <person name="Visser M."/>
            <person name="Lu M."/>
            <person name="Copeland A."/>
            <person name="Lapidus A."/>
            <person name="Lucas S."/>
            <person name="Cheng J.F."/>
            <person name="Han C."/>
            <person name="Tapia R."/>
            <person name="Goodwin L.A."/>
            <person name="Pitluck S."/>
            <person name="Ivanova N."/>
            <person name="Land M."/>
            <person name="Hauser L."/>
            <person name="Larimer F."/>
            <person name="Rohde M."/>
            <person name="Goker M."/>
            <person name="Detter J.C."/>
            <person name="Kyrpides N.C."/>
            <person name="Woyke T."/>
            <person name="Schaap P.J."/>
            <person name="Plugge C.M."/>
            <person name="Muyzer G."/>
            <person name="Kuever J."/>
            <person name="Pereira I.A."/>
            <person name="Parshina S.N."/>
            <person name="Bernier-Latmani R."/>
            <person name="Stams A.J."/>
            <person name="Klenk H.P."/>
        </authorList>
    </citation>
    <scope>NUCLEOTIDE SEQUENCE [LARGE SCALE GENOMIC DNA]</scope>
    <source>
        <strain evidence="13">ATCC 23193 / DSM 2154 / NCIB 8452 / DL</strain>
    </source>
</reference>
<keyword evidence="7 10" id="KW-0648">Protein biosynthesis</keyword>
<dbReference type="GO" id="GO:0005524">
    <property type="term" value="F:ATP binding"/>
    <property type="evidence" value="ECO:0007669"/>
    <property type="project" value="UniProtKB-UniRule"/>
</dbReference>
<dbReference type="RefSeq" id="WP_013841206.1">
    <property type="nucleotide sequence ID" value="NC_015589.1"/>
</dbReference>
<evidence type="ECO:0000256" key="8">
    <source>
        <dbReference type="ARBA" id="ARBA00023146"/>
    </source>
</evidence>
<reference evidence="13" key="1">
    <citation type="submission" date="2011-05" db="EMBL/GenBank/DDBJ databases">
        <title>Complete sequence of Desulfotomaculum ruminis DSM 2154.</title>
        <authorList>
            <person name="Lucas S."/>
            <person name="Copeland A."/>
            <person name="Lapidus A."/>
            <person name="Cheng J.-F."/>
            <person name="Goodwin L."/>
            <person name="Pitluck S."/>
            <person name="Lu M."/>
            <person name="Detter J.C."/>
            <person name="Han C."/>
            <person name="Tapia R."/>
            <person name="Land M."/>
            <person name="Hauser L."/>
            <person name="Kyrpides N."/>
            <person name="Ivanova N."/>
            <person name="Mikhailova N."/>
            <person name="Pagani I."/>
            <person name="Stams A.J.M."/>
            <person name="Plugge C.M."/>
            <person name="Muyzer G."/>
            <person name="Kuever J."/>
            <person name="Parshina S.N."/>
            <person name="Ivanova A.E."/>
            <person name="Nazina T.N."/>
            <person name="Brambilla E."/>
            <person name="Spring S."/>
            <person name="Klenk H.-P."/>
            <person name="Woyke T."/>
        </authorList>
    </citation>
    <scope>NUCLEOTIDE SEQUENCE [LARGE SCALE GENOMIC DNA]</scope>
    <source>
        <strain evidence="13">ATCC 23193 / DSM 2154 / NCIB 8452 / DL</strain>
    </source>
</reference>
<dbReference type="EMBL" id="CP002780">
    <property type="protein sequence ID" value="AEG59435.1"/>
    <property type="molecule type" value="Genomic_DNA"/>
</dbReference>
<dbReference type="SUPFAM" id="SSF109604">
    <property type="entry name" value="HD-domain/PDEase-like"/>
    <property type="match status" value="1"/>
</dbReference>
<comment type="subcellular location">
    <subcellularLocation>
        <location evidence="1 10">Cytoplasm</location>
    </subcellularLocation>
</comment>
<dbReference type="PRINTS" id="PR01045">
    <property type="entry name" value="TRNASYNTHGB"/>
</dbReference>
<dbReference type="GO" id="GO:0006420">
    <property type="term" value="P:arginyl-tRNA aminoacylation"/>
    <property type="evidence" value="ECO:0007669"/>
    <property type="project" value="InterPro"/>
</dbReference>
<dbReference type="Proteomes" id="UP000009234">
    <property type="component" value="Chromosome"/>
</dbReference>
<dbReference type="GO" id="GO:0005829">
    <property type="term" value="C:cytosol"/>
    <property type="evidence" value="ECO:0007669"/>
    <property type="project" value="TreeGrafter"/>
</dbReference>
<dbReference type="AlphaFoldDB" id="F6DMX7"/>
<sequence>MAKDFLLEIGIEEMPARFLNPALDQLKELAGKIFHEKRMTHGEIAAYGTPRRLVLLVKELAERQEPLEKEVKGPAKKAAFDVDGNPTKAIQGFLRSQGARLEDLVVRNIGQVEYLYAVKREEGQPTDKVLAEIAPGLITGLNFPKPMRWGSLEMRFARPIRWLLALYGDQVVPFKLAGLQSGRSTYGHRFLSKGSLDIAQPAEYWVKIREAYVLVDPAERKELIRQQVQELAQGEGGRVQLDEDLLDEITNIVEWPTALCGSFDRNYLELPAAVLITPMQEHQRYFPVLGSGGELLNKFIAVRNGTKEYIDIVAAGNEKVLRARLADAKFFFEEDLKQPLSGKVNGLKKVVFLEGLGSMADKIDRIGALADHLGASLGADEAQQEKIQRAVLLAKADLVTNMVYEFPELQGVMGREYAIRNGEEALVAEAVFEHYLPRFAGDRLPETLAGRILSLADKMDTIVGCFSIGIQPTGSQDPYALRRQALGICHICIEGKLHLSLKELIAWSYQGYCEGVELKFSLEQVTSEIEEFFKQRLKGILNDRGLSYDTVEAVLAAGFDDVTDVLDRGLALASFREQPAFAALMLAFNRANNLAKHAAGDAIEESRLEHSAEQELYRQLTSLANRVEPLQEERRYTEILALVTTIQQPLNSFFEQVMVMVEDEKVKANRLALLKRIVHLSNRVADFSKIVVEG</sequence>
<comment type="catalytic activity">
    <reaction evidence="9 10">
        <text>tRNA(Gly) + glycine + ATP = glycyl-tRNA(Gly) + AMP + diphosphate</text>
        <dbReference type="Rhea" id="RHEA:16013"/>
        <dbReference type="Rhea" id="RHEA-COMP:9664"/>
        <dbReference type="Rhea" id="RHEA-COMP:9683"/>
        <dbReference type="ChEBI" id="CHEBI:30616"/>
        <dbReference type="ChEBI" id="CHEBI:33019"/>
        <dbReference type="ChEBI" id="CHEBI:57305"/>
        <dbReference type="ChEBI" id="CHEBI:78442"/>
        <dbReference type="ChEBI" id="CHEBI:78522"/>
        <dbReference type="ChEBI" id="CHEBI:456215"/>
        <dbReference type="EC" id="6.1.1.14"/>
    </reaction>
</comment>
<evidence type="ECO:0000256" key="4">
    <source>
        <dbReference type="ARBA" id="ARBA00022598"/>
    </source>
</evidence>
<comment type="subunit">
    <text evidence="10">Tetramer of two alpha and two beta subunits.</text>
</comment>
<organism evidence="12 13">
    <name type="scientific">Desulforamulus ruminis (strain ATCC 23193 / DSM 2154 / NCIMB 8452 / DL)</name>
    <name type="common">Desulfotomaculum ruminis</name>
    <dbReference type="NCBI Taxonomy" id="696281"/>
    <lineage>
        <taxon>Bacteria</taxon>
        <taxon>Bacillati</taxon>
        <taxon>Bacillota</taxon>
        <taxon>Clostridia</taxon>
        <taxon>Eubacteriales</taxon>
        <taxon>Peptococcaceae</taxon>
        <taxon>Desulforamulus</taxon>
    </lineage>
</organism>
<keyword evidence="5 10" id="KW-0547">Nucleotide-binding</keyword>
<dbReference type="STRING" id="696281.Desru_1160"/>
<evidence type="ECO:0000256" key="7">
    <source>
        <dbReference type="ARBA" id="ARBA00022917"/>
    </source>
</evidence>
<dbReference type="GO" id="GO:0004814">
    <property type="term" value="F:arginine-tRNA ligase activity"/>
    <property type="evidence" value="ECO:0007669"/>
    <property type="project" value="InterPro"/>
</dbReference>
<dbReference type="eggNOG" id="COG0751">
    <property type="taxonomic scope" value="Bacteria"/>
</dbReference>
<dbReference type="HAMAP" id="MF_00255">
    <property type="entry name" value="Gly_tRNA_synth_beta"/>
    <property type="match status" value="1"/>
</dbReference>
<keyword evidence="6 10" id="KW-0067">ATP-binding</keyword>
<keyword evidence="4 10" id="KW-0436">Ligase</keyword>
<feature type="domain" description="DALR anticodon binding" evidence="11">
    <location>
        <begin position="587"/>
        <end position="676"/>
    </location>
</feature>
<gene>
    <name evidence="10" type="primary">glyS</name>
    <name evidence="12" type="ordered locus">Desru_1160</name>
</gene>
<dbReference type="GO" id="GO:0004820">
    <property type="term" value="F:glycine-tRNA ligase activity"/>
    <property type="evidence" value="ECO:0007669"/>
    <property type="project" value="UniProtKB-UniRule"/>
</dbReference>
<evidence type="ECO:0000313" key="12">
    <source>
        <dbReference type="EMBL" id="AEG59435.1"/>
    </source>
</evidence>
<dbReference type="EC" id="6.1.1.14" evidence="10"/>
<keyword evidence="13" id="KW-1185">Reference proteome</keyword>
<dbReference type="PANTHER" id="PTHR30075:SF2">
    <property type="entry name" value="GLYCINE--TRNA LIGASE, CHLOROPLASTIC_MITOCHONDRIAL 2"/>
    <property type="match status" value="1"/>
</dbReference>
<dbReference type="Pfam" id="PF02092">
    <property type="entry name" value="tRNA_synt_2f"/>
    <property type="match status" value="1"/>
</dbReference>
<dbReference type="InterPro" id="IPR008909">
    <property type="entry name" value="DALR_anticod-bd"/>
</dbReference>
<protein>
    <recommendedName>
        <fullName evidence="10">Glycine--tRNA ligase beta subunit</fullName>
        <ecNumber evidence="10">6.1.1.14</ecNumber>
    </recommendedName>
    <alternativeName>
        <fullName evidence="10">Glycyl-tRNA synthetase beta subunit</fullName>
        <shortName evidence="10">GlyRS</shortName>
    </alternativeName>
</protein>
<keyword evidence="3 10" id="KW-0963">Cytoplasm</keyword>
<evidence type="ECO:0000256" key="5">
    <source>
        <dbReference type="ARBA" id="ARBA00022741"/>
    </source>
</evidence>
<dbReference type="HOGENOM" id="CLU_007220_2_2_9"/>
<evidence type="ECO:0000313" key="13">
    <source>
        <dbReference type="Proteomes" id="UP000009234"/>
    </source>
</evidence>
<evidence type="ECO:0000256" key="9">
    <source>
        <dbReference type="ARBA" id="ARBA00047937"/>
    </source>
</evidence>
<evidence type="ECO:0000256" key="10">
    <source>
        <dbReference type="HAMAP-Rule" id="MF_00255"/>
    </source>
</evidence>
<evidence type="ECO:0000256" key="6">
    <source>
        <dbReference type="ARBA" id="ARBA00022840"/>
    </source>
</evidence>
<dbReference type="GO" id="GO:0006426">
    <property type="term" value="P:glycyl-tRNA aminoacylation"/>
    <property type="evidence" value="ECO:0007669"/>
    <property type="project" value="UniProtKB-UniRule"/>
</dbReference>
<evidence type="ECO:0000256" key="2">
    <source>
        <dbReference type="ARBA" id="ARBA00008226"/>
    </source>
</evidence>
<dbReference type="PANTHER" id="PTHR30075">
    <property type="entry name" value="GLYCYL-TRNA SYNTHETASE"/>
    <property type="match status" value="1"/>
</dbReference>
<dbReference type="OrthoDB" id="9775440at2"/>
<dbReference type="Pfam" id="PF05746">
    <property type="entry name" value="DALR_1"/>
    <property type="match status" value="1"/>
</dbReference>
<proteinExistence type="inferred from homology"/>